<accession>A0AA39P594</accession>
<dbReference type="GO" id="GO:0071949">
    <property type="term" value="F:FAD binding"/>
    <property type="evidence" value="ECO:0007669"/>
    <property type="project" value="InterPro"/>
</dbReference>
<dbReference type="PANTHER" id="PTHR13878:SF91">
    <property type="entry name" value="FAD BINDING DOMAIN PROTEIN (AFU_ORTHOLOGUE AFUA_6G12070)-RELATED"/>
    <property type="match status" value="1"/>
</dbReference>
<dbReference type="AlphaFoldDB" id="A0AA39P594"/>
<name>A0AA39P594_9AGAR</name>
<feature type="domain" description="FAD-binding PCMH-type" evidence="4">
    <location>
        <begin position="138"/>
        <end position="322"/>
    </location>
</feature>
<evidence type="ECO:0000259" key="4">
    <source>
        <dbReference type="PROSITE" id="PS51387"/>
    </source>
</evidence>
<dbReference type="PANTHER" id="PTHR13878">
    <property type="entry name" value="GULONOLACTONE OXIDASE"/>
    <property type="match status" value="1"/>
</dbReference>
<gene>
    <name evidence="5" type="ORF">IW261DRAFT_1484229</name>
</gene>
<evidence type="ECO:0000256" key="1">
    <source>
        <dbReference type="ARBA" id="ARBA00005466"/>
    </source>
</evidence>
<dbReference type="InterPro" id="IPR006094">
    <property type="entry name" value="Oxid_FAD_bind_N"/>
</dbReference>
<dbReference type="InterPro" id="IPR016166">
    <property type="entry name" value="FAD-bd_PCMH"/>
</dbReference>
<dbReference type="Proteomes" id="UP001175227">
    <property type="component" value="Unassembled WGS sequence"/>
</dbReference>
<keyword evidence="6" id="KW-1185">Reference proteome</keyword>
<evidence type="ECO:0000313" key="5">
    <source>
        <dbReference type="EMBL" id="KAK0477843.1"/>
    </source>
</evidence>
<dbReference type="Gene3D" id="3.30.465.10">
    <property type="match status" value="2"/>
</dbReference>
<evidence type="ECO:0000256" key="3">
    <source>
        <dbReference type="SAM" id="MobiDB-lite"/>
    </source>
</evidence>
<organism evidence="5 6">
    <name type="scientific">Armillaria novae-zelandiae</name>
    <dbReference type="NCBI Taxonomy" id="153914"/>
    <lineage>
        <taxon>Eukaryota</taxon>
        <taxon>Fungi</taxon>
        <taxon>Dikarya</taxon>
        <taxon>Basidiomycota</taxon>
        <taxon>Agaricomycotina</taxon>
        <taxon>Agaricomycetes</taxon>
        <taxon>Agaricomycetidae</taxon>
        <taxon>Agaricales</taxon>
        <taxon>Marasmiineae</taxon>
        <taxon>Physalacriaceae</taxon>
        <taxon>Armillaria</taxon>
    </lineage>
</organism>
<dbReference type="InterPro" id="IPR012951">
    <property type="entry name" value="BBE"/>
</dbReference>
<keyword evidence="2" id="KW-0560">Oxidoreductase</keyword>
<dbReference type="InterPro" id="IPR050432">
    <property type="entry name" value="FAD-linked_Oxidoreductases_BP"/>
</dbReference>
<proteinExistence type="inferred from homology"/>
<reference evidence="5" key="1">
    <citation type="submission" date="2023-06" db="EMBL/GenBank/DDBJ databases">
        <authorList>
            <consortium name="Lawrence Berkeley National Laboratory"/>
            <person name="Ahrendt S."/>
            <person name="Sahu N."/>
            <person name="Indic B."/>
            <person name="Wong-Bajracharya J."/>
            <person name="Merenyi Z."/>
            <person name="Ke H.-M."/>
            <person name="Monk M."/>
            <person name="Kocsube S."/>
            <person name="Drula E."/>
            <person name="Lipzen A."/>
            <person name="Balint B."/>
            <person name="Henrissat B."/>
            <person name="Andreopoulos B."/>
            <person name="Martin F.M."/>
            <person name="Harder C.B."/>
            <person name="Rigling D."/>
            <person name="Ford K.L."/>
            <person name="Foster G.D."/>
            <person name="Pangilinan J."/>
            <person name="Papanicolaou A."/>
            <person name="Barry K."/>
            <person name="LaButti K."/>
            <person name="Viragh M."/>
            <person name="Koriabine M."/>
            <person name="Yan M."/>
            <person name="Riley R."/>
            <person name="Champramary S."/>
            <person name="Plett K.L."/>
            <person name="Tsai I.J."/>
            <person name="Slot J."/>
            <person name="Sipos G."/>
            <person name="Plett J."/>
            <person name="Nagy L.G."/>
            <person name="Grigoriev I.V."/>
        </authorList>
    </citation>
    <scope>NUCLEOTIDE SEQUENCE</scope>
    <source>
        <strain evidence="5">ICMP 16352</strain>
    </source>
</reference>
<dbReference type="SUPFAM" id="SSF56176">
    <property type="entry name" value="FAD-binding/transporter-associated domain-like"/>
    <property type="match status" value="1"/>
</dbReference>
<sequence>MLPDASSGRQHLRHGSGEGYSANTNLRPMVTATVSANGSSVGRWLQPDALIPTCTWSSLNVTIGGRLRRATPYARSCFSGSLDEGDCTGVINEYLDPAKRSNHFGAYINTEWETCQATAEECALNWLNPAARDGDCTQGAVPSYYIDVGDHVDVAAAFEFSRRTGVPVVIKNTGHDYMGRSSGSGTLGIWTHHLKSISYHKAFVPQGCVSTANPVPAVTFGSGAQFSDVLEFANENNLTIPGGSDATVGVGGGYLQGGGHSPLSNIFGLAVDRVLEYEVVVPTGDLLVANECQNPDLFFALRGGGGGTFGVVMQVSIQALPRAELVTVSATFKPATSIERFLEFVIPHSVEWASDGWSGYIYTAGLFHLSKLETTEEGAVAYMAPLKTFIEEELDLELQVSTSHSYGEFHEKYLHLSSVGLPKCIPVFPASRLIPADTFSESPKELLSTLMQLINTLPASFIFANAPYAFTGDGKTSVTGAWRRSIWDVTFGQVWDYTASPAEQEKAYRDLSQSMEPLREITPGGGTYGNEADVYEPDWEHAFWGENYEELVKVKRKYDPEHLLDCWRCVDWKGPSDPRYHCYF</sequence>
<dbReference type="EMBL" id="JAUEPR010000015">
    <property type="protein sequence ID" value="KAK0477843.1"/>
    <property type="molecule type" value="Genomic_DNA"/>
</dbReference>
<dbReference type="InterPro" id="IPR016169">
    <property type="entry name" value="FAD-bd_PCMH_sub2"/>
</dbReference>
<dbReference type="Pfam" id="PF01565">
    <property type="entry name" value="FAD_binding_4"/>
    <property type="match status" value="1"/>
</dbReference>
<dbReference type="InterPro" id="IPR036318">
    <property type="entry name" value="FAD-bd_PCMH-like_sf"/>
</dbReference>
<dbReference type="Pfam" id="PF08031">
    <property type="entry name" value="BBE"/>
    <property type="match status" value="1"/>
</dbReference>
<comment type="similarity">
    <text evidence="1">Belongs to the oxygen-dependent FAD-linked oxidoreductase family.</text>
</comment>
<dbReference type="PROSITE" id="PS51387">
    <property type="entry name" value="FAD_PCMH"/>
    <property type="match status" value="1"/>
</dbReference>
<protein>
    <submittedName>
        <fullName evidence="5">FAD-binding domain-containing protein</fullName>
    </submittedName>
</protein>
<evidence type="ECO:0000256" key="2">
    <source>
        <dbReference type="ARBA" id="ARBA00023002"/>
    </source>
</evidence>
<evidence type="ECO:0000313" key="6">
    <source>
        <dbReference type="Proteomes" id="UP001175227"/>
    </source>
</evidence>
<dbReference type="Gene3D" id="3.40.462.20">
    <property type="match status" value="1"/>
</dbReference>
<dbReference type="GO" id="GO:0016491">
    <property type="term" value="F:oxidoreductase activity"/>
    <property type="evidence" value="ECO:0007669"/>
    <property type="project" value="UniProtKB-KW"/>
</dbReference>
<feature type="region of interest" description="Disordered" evidence="3">
    <location>
        <begin position="1"/>
        <end position="24"/>
    </location>
</feature>
<comment type="caution">
    <text evidence="5">The sequence shown here is derived from an EMBL/GenBank/DDBJ whole genome shotgun (WGS) entry which is preliminary data.</text>
</comment>